<gene>
    <name evidence="2" type="ORF">BaRGS_00017280</name>
</gene>
<organism evidence="2 3">
    <name type="scientific">Batillaria attramentaria</name>
    <dbReference type="NCBI Taxonomy" id="370345"/>
    <lineage>
        <taxon>Eukaryota</taxon>
        <taxon>Metazoa</taxon>
        <taxon>Spiralia</taxon>
        <taxon>Lophotrochozoa</taxon>
        <taxon>Mollusca</taxon>
        <taxon>Gastropoda</taxon>
        <taxon>Caenogastropoda</taxon>
        <taxon>Sorbeoconcha</taxon>
        <taxon>Cerithioidea</taxon>
        <taxon>Batillariidae</taxon>
        <taxon>Batillaria</taxon>
    </lineage>
</organism>
<feature type="region of interest" description="Disordered" evidence="1">
    <location>
        <begin position="69"/>
        <end position="103"/>
    </location>
</feature>
<accession>A0ABD0KWP7</accession>
<evidence type="ECO:0000313" key="2">
    <source>
        <dbReference type="EMBL" id="KAK7491451.1"/>
    </source>
</evidence>
<evidence type="ECO:0000313" key="3">
    <source>
        <dbReference type="Proteomes" id="UP001519460"/>
    </source>
</evidence>
<proteinExistence type="predicted"/>
<evidence type="ECO:0000256" key="1">
    <source>
        <dbReference type="SAM" id="MobiDB-lite"/>
    </source>
</evidence>
<name>A0ABD0KWP7_9CAEN</name>
<dbReference type="AlphaFoldDB" id="A0ABD0KWP7"/>
<dbReference type="Proteomes" id="UP001519460">
    <property type="component" value="Unassembled WGS sequence"/>
</dbReference>
<keyword evidence="3" id="KW-1185">Reference proteome</keyword>
<sequence>MGFCKKAFLVDLCFFSRGRGGFIYLRSFDIWNAQETNGTSLLCCASCSASSQSSVARKRFGDSCFVTGHDPRADNSRGTQAKRSFTRGDKKNESASAPPRLPAFHRFVPGTSLETLNPCKTLALNTGDKQT</sequence>
<dbReference type="EMBL" id="JACVVK020000114">
    <property type="protein sequence ID" value="KAK7491451.1"/>
    <property type="molecule type" value="Genomic_DNA"/>
</dbReference>
<evidence type="ECO:0008006" key="4">
    <source>
        <dbReference type="Google" id="ProtNLM"/>
    </source>
</evidence>
<reference evidence="2 3" key="1">
    <citation type="journal article" date="2023" name="Sci. Data">
        <title>Genome assembly of the Korean intertidal mud-creeper Batillaria attramentaria.</title>
        <authorList>
            <person name="Patra A.K."/>
            <person name="Ho P.T."/>
            <person name="Jun S."/>
            <person name="Lee S.J."/>
            <person name="Kim Y."/>
            <person name="Won Y.J."/>
        </authorList>
    </citation>
    <scope>NUCLEOTIDE SEQUENCE [LARGE SCALE GENOMIC DNA]</scope>
    <source>
        <strain evidence="2">Wonlab-2016</strain>
    </source>
</reference>
<comment type="caution">
    <text evidence="2">The sequence shown here is derived from an EMBL/GenBank/DDBJ whole genome shotgun (WGS) entry which is preliminary data.</text>
</comment>
<protein>
    <recommendedName>
        <fullName evidence="4">Secreted protein</fullName>
    </recommendedName>
</protein>